<keyword evidence="1 5" id="KW-0732">Signal</keyword>
<evidence type="ECO:0000313" key="7">
    <source>
        <dbReference type="EMBL" id="KAE8284367.1"/>
    </source>
</evidence>
<dbReference type="InterPro" id="IPR050488">
    <property type="entry name" value="Ig_Fc_receptor"/>
</dbReference>
<proteinExistence type="predicted"/>
<dbReference type="GO" id="GO:0006955">
    <property type="term" value="P:immune response"/>
    <property type="evidence" value="ECO:0007669"/>
    <property type="project" value="TreeGrafter"/>
</dbReference>
<evidence type="ECO:0000256" key="1">
    <source>
        <dbReference type="ARBA" id="ARBA00022729"/>
    </source>
</evidence>
<keyword evidence="4" id="KW-1133">Transmembrane helix</keyword>
<dbReference type="SMART" id="SM00409">
    <property type="entry name" value="IG"/>
    <property type="match status" value="3"/>
</dbReference>
<organism evidence="7 8">
    <name type="scientific">Larimichthys crocea</name>
    <name type="common">Large yellow croaker</name>
    <name type="synonym">Pseudosciaena crocea</name>
    <dbReference type="NCBI Taxonomy" id="215358"/>
    <lineage>
        <taxon>Eukaryota</taxon>
        <taxon>Metazoa</taxon>
        <taxon>Chordata</taxon>
        <taxon>Craniata</taxon>
        <taxon>Vertebrata</taxon>
        <taxon>Euteleostomi</taxon>
        <taxon>Actinopterygii</taxon>
        <taxon>Neopterygii</taxon>
        <taxon>Teleostei</taxon>
        <taxon>Neoteleostei</taxon>
        <taxon>Acanthomorphata</taxon>
        <taxon>Eupercaria</taxon>
        <taxon>Sciaenidae</taxon>
        <taxon>Larimichthys</taxon>
    </lineage>
</organism>
<evidence type="ECO:0000259" key="6">
    <source>
        <dbReference type="PROSITE" id="PS50835"/>
    </source>
</evidence>
<dbReference type="PROSITE" id="PS50835">
    <property type="entry name" value="IG_LIKE"/>
    <property type="match status" value="3"/>
</dbReference>
<accession>A0A6G0HZ52</accession>
<feature type="chain" id="PRO_5026023471" description="Ig-like domain-containing protein" evidence="5">
    <location>
        <begin position="20"/>
        <end position="563"/>
    </location>
</feature>
<dbReference type="SUPFAM" id="SSF48726">
    <property type="entry name" value="Immunoglobulin"/>
    <property type="match status" value="2"/>
</dbReference>
<dbReference type="InterPro" id="IPR013783">
    <property type="entry name" value="Ig-like_fold"/>
</dbReference>
<keyword evidence="8" id="KW-1185">Reference proteome</keyword>
<evidence type="ECO:0000313" key="8">
    <source>
        <dbReference type="Proteomes" id="UP000424527"/>
    </source>
</evidence>
<feature type="domain" description="Ig-like" evidence="6">
    <location>
        <begin position="23"/>
        <end position="96"/>
    </location>
</feature>
<gene>
    <name evidence="7" type="ORF">D5F01_LYC17699</name>
</gene>
<keyword evidence="4" id="KW-0812">Transmembrane</keyword>
<feature type="signal peptide" evidence="5">
    <location>
        <begin position="1"/>
        <end position="19"/>
    </location>
</feature>
<dbReference type="InterPro" id="IPR003598">
    <property type="entry name" value="Ig_sub2"/>
</dbReference>
<feature type="transmembrane region" description="Helical" evidence="4">
    <location>
        <begin position="375"/>
        <end position="398"/>
    </location>
</feature>
<dbReference type="InterPro" id="IPR003599">
    <property type="entry name" value="Ig_sub"/>
</dbReference>
<dbReference type="EMBL" id="REGW02000017">
    <property type="protein sequence ID" value="KAE8284367.1"/>
    <property type="molecule type" value="Genomic_DNA"/>
</dbReference>
<keyword evidence="2" id="KW-1015">Disulfide bond</keyword>
<evidence type="ECO:0000256" key="3">
    <source>
        <dbReference type="SAM" id="MobiDB-lite"/>
    </source>
</evidence>
<keyword evidence="4" id="KW-0472">Membrane</keyword>
<dbReference type="Gene3D" id="2.60.40.10">
    <property type="entry name" value="Immunoglobulins"/>
    <property type="match status" value="2"/>
</dbReference>
<evidence type="ECO:0000256" key="2">
    <source>
        <dbReference type="ARBA" id="ARBA00023157"/>
    </source>
</evidence>
<name>A0A6G0HZ52_LARCR</name>
<feature type="domain" description="Ig-like" evidence="6">
    <location>
        <begin position="209"/>
        <end position="266"/>
    </location>
</feature>
<dbReference type="InterPro" id="IPR007110">
    <property type="entry name" value="Ig-like_dom"/>
</dbReference>
<dbReference type="PANTHER" id="PTHR11481">
    <property type="entry name" value="IMMUNOGLOBULIN FC RECEPTOR"/>
    <property type="match status" value="1"/>
</dbReference>
<dbReference type="SMART" id="SM00408">
    <property type="entry name" value="IGc2"/>
    <property type="match status" value="2"/>
</dbReference>
<dbReference type="Proteomes" id="UP000424527">
    <property type="component" value="Unassembled WGS sequence"/>
</dbReference>
<evidence type="ECO:0000256" key="5">
    <source>
        <dbReference type="SAM" id="SignalP"/>
    </source>
</evidence>
<sequence length="563" mass="63315">MKGGKYLLLLAAFVLQARCQQDLQVTMSPPLNETFSGDLIYLTCNNIPSGSEVMWYLNGNQKVMQVDKTLKIPVADPVDSGTYHCESNGKKSNGVSIDVKENIPIATLKIKTGQPVMRPGESVVLQLDNDDGLQGWICRVYRGHETKRIVLRSKDNPKSLSFQSKDLNVQETIYWCTDSTQQRRSNQITVRTSGKHISLEMYPQPAIVGENLILKCYVWGTDKIRRVVFYKKGEMNDWKVIVESRSSTYKIPDVTESAKGQYKCNAIYTHVARTYGPSYNVTSDIQEVFVQTPNVKAVVSEKLGLSCSCPRCPSDVSYSYRWYYKKTDGQSWTWMDSNAAFMMPRESATYACSAVWNHGRSFLSNGYYYRPPIKVFMIILIVLLVLLCLAATAAYILWKRRNTSGPIYEDVGLRQRDRGDDKYEMLQKTRGDQKEAEYDTLNPEAPGRERKEGNYEPLKGGTKEVYHTLGAEEAAGGAREYEALKKEGMKEGEYHTLGMQGAAGGGREYEALRKEGMKEEEYHTLGMQGTAGGGREYEALRKEGMKEGVYHTLGMEGAAGGEV</sequence>
<dbReference type="InterPro" id="IPR036179">
    <property type="entry name" value="Ig-like_dom_sf"/>
</dbReference>
<comment type="caution">
    <text evidence="7">The sequence shown here is derived from an EMBL/GenBank/DDBJ whole genome shotgun (WGS) entry which is preliminary data.</text>
</comment>
<evidence type="ECO:0000256" key="4">
    <source>
        <dbReference type="SAM" id="Phobius"/>
    </source>
</evidence>
<dbReference type="PANTHER" id="PTHR11481:SF64">
    <property type="entry name" value="FC RECEPTOR-LIKE PROTEIN 4"/>
    <property type="match status" value="1"/>
</dbReference>
<dbReference type="GO" id="GO:0004888">
    <property type="term" value="F:transmembrane signaling receptor activity"/>
    <property type="evidence" value="ECO:0007669"/>
    <property type="project" value="TreeGrafter"/>
</dbReference>
<dbReference type="GO" id="GO:0009897">
    <property type="term" value="C:external side of plasma membrane"/>
    <property type="evidence" value="ECO:0007669"/>
    <property type="project" value="TreeGrafter"/>
</dbReference>
<dbReference type="GO" id="GO:0007166">
    <property type="term" value="P:cell surface receptor signaling pathway"/>
    <property type="evidence" value="ECO:0007669"/>
    <property type="project" value="TreeGrafter"/>
</dbReference>
<reference evidence="7 8" key="1">
    <citation type="submission" date="2019-07" db="EMBL/GenBank/DDBJ databases">
        <title>Chromosome genome assembly for large yellow croaker.</title>
        <authorList>
            <person name="Xiao S."/>
        </authorList>
    </citation>
    <scope>NUCLEOTIDE SEQUENCE [LARGE SCALE GENOMIC DNA]</scope>
    <source>
        <strain evidence="7">JMULYC20181020</strain>
        <tissue evidence="7">Muscle</tissue>
    </source>
</reference>
<dbReference type="AlphaFoldDB" id="A0A6G0HZ52"/>
<feature type="domain" description="Ig-like" evidence="6">
    <location>
        <begin position="277"/>
        <end position="354"/>
    </location>
</feature>
<protein>
    <recommendedName>
        <fullName evidence="6">Ig-like domain-containing protein</fullName>
    </recommendedName>
</protein>
<feature type="region of interest" description="Disordered" evidence="3">
    <location>
        <begin position="429"/>
        <end position="461"/>
    </location>
</feature>